<dbReference type="PANTHER" id="PTHR43775:SF37">
    <property type="entry name" value="SI:DKEY-61P9.11"/>
    <property type="match status" value="1"/>
</dbReference>
<keyword evidence="7" id="KW-1185">Reference proteome</keyword>
<dbReference type="PANTHER" id="PTHR43775">
    <property type="entry name" value="FATTY ACID SYNTHASE"/>
    <property type="match status" value="1"/>
</dbReference>
<dbReference type="Proteomes" id="UP000649617">
    <property type="component" value="Unassembled WGS sequence"/>
</dbReference>
<name>A0A812N087_SYMPI</name>
<dbReference type="InterPro" id="IPR020841">
    <property type="entry name" value="PKS_Beta-ketoAc_synthase_dom"/>
</dbReference>
<gene>
    <name evidence="6" type="primary">ppsD</name>
    <name evidence="6" type="ORF">SPIL2461_LOCUS6453</name>
</gene>
<dbReference type="GO" id="GO:0004312">
    <property type="term" value="F:fatty acid synthase activity"/>
    <property type="evidence" value="ECO:0007669"/>
    <property type="project" value="TreeGrafter"/>
</dbReference>
<dbReference type="InterPro" id="IPR014030">
    <property type="entry name" value="Ketoacyl_synth_N"/>
</dbReference>
<keyword evidence="3" id="KW-0808">Transferase</keyword>
<dbReference type="Pfam" id="PF00109">
    <property type="entry name" value="ketoacyl-synt"/>
    <property type="match status" value="2"/>
</dbReference>
<dbReference type="InterPro" id="IPR016039">
    <property type="entry name" value="Thiolase-like"/>
</dbReference>
<organism evidence="6 7">
    <name type="scientific">Symbiodinium pilosum</name>
    <name type="common">Dinoflagellate</name>
    <dbReference type="NCBI Taxonomy" id="2952"/>
    <lineage>
        <taxon>Eukaryota</taxon>
        <taxon>Sar</taxon>
        <taxon>Alveolata</taxon>
        <taxon>Dinophyceae</taxon>
        <taxon>Suessiales</taxon>
        <taxon>Symbiodiniaceae</taxon>
        <taxon>Symbiodinium</taxon>
    </lineage>
</organism>
<feature type="signal peptide" evidence="4">
    <location>
        <begin position="1"/>
        <end position="16"/>
    </location>
</feature>
<dbReference type="Gene3D" id="3.40.47.10">
    <property type="match status" value="1"/>
</dbReference>
<dbReference type="SMART" id="SM00825">
    <property type="entry name" value="PKS_KS"/>
    <property type="match status" value="1"/>
</dbReference>
<dbReference type="GO" id="GO:0006633">
    <property type="term" value="P:fatty acid biosynthetic process"/>
    <property type="evidence" value="ECO:0007669"/>
    <property type="project" value="TreeGrafter"/>
</dbReference>
<accession>A0A812N087</accession>
<protein>
    <submittedName>
        <fullName evidence="6">PpsD protein</fullName>
    </submittedName>
</protein>
<dbReference type="InterPro" id="IPR013830">
    <property type="entry name" value="SGNH_hydro"/>
</dbReference>
<feature type="chain" id="PRO_5033045103" evidence="4">
    <location>
        <begin position="17"/>
        <end position="817"/>
    </location>
</feature>
<keyword evidence="2" id="KW-0597">Phosphoprotein</keyword>
<dbReference type="InterPro" id="IPR050091">
    <property type="entry name" value="PKS_NRPS_Biosynth_Enz"/>
</dbReference>
<dbReference type="InterPro" id="IPR036514">
    <property type="entry name" value="SGNH_hydro_sf"/>
</dbReference>
<dbReference type="PROSITE" id="PS52004">
    <property type="entry name" value="KS3_2"/>
    <property type="match status" value="1"/>
</dbReference>
<proteinExistence type="inferred from homology"/>
<dbReference type="InterPro" id="IPR014031">
    <property type="entry name" value="Ketoacyl_synth_C"/>
</dbReference>
<feature type="domain" description="Ketosynthase family 3 (KS3)" evidence="5">
    <location>
        <begin position="344"/>
        <end position="787"/>
    </location>
</feature>
<dbReference type="AlphaFoldDB" id="A0A812N087"/>
<dbReference type="SUPFAM" id="SSF53901">
    <property type="entry name" value="Thiolase-like"/>
    <property type="match status" value="1"/>
</dbReference>
<evidence type="ECO:0000256" key="4">
    <source>
        <dbReference type="SAM" id="SignalP"/>
    </source>
</evidence>
<evidence type="ECO:0000259" key="5">
    <source>
        <dbReference type="PROSITE" id="PS52004"/>
    </source>
</evidence>
<dbReference type="Gene3D" id="3.40.50.1110">
    <property type="entry name" value="SGNH hydrolase"/>
    <property type="match status" value="1"/>
</dbReference>
<evidence type="ECO:0000313" key="6">
    <source>
        <dbReference type="EMBL" id="CAE7287254.1"/>
    </source>
</evidence>
<dbReference type="EMBL" id="CAJNIZ010009735">
    <property type="protein sequence ID" value="CAE7287254.1"/>
    <property type="molecule type" value="Genomic_DNA"/>
</dbReference>
<evidence type="ECO:0000313" key="7">
    <source>
        <dbReference type="Proteomes" id="UP000649617"/>
    </source>
</evidence>
<keyword evidence="1" id="KW-0596">Phosphopantetheine</keyword>
<dbReference type="SUPFAM" id="SSF52266">
    <property type="entry name" value="SGNH hydrolase"/>
    <property type="match status" value="1"/>
</dbReference>
<dbReference type="CDD" id="cd00833">
    <property type="entry name" value="PKS"/>
    <property type="match status" value="1"/>
</dbReference>
<reference evidence="6" key="1">
    <citation type="submission" date="2021-02" db="EMBL/GenBank/DDBJ databases">
        <authorList>
            <person name="Dougan E. K."/>
            <person name="Rhodes N."/>
            <person name="Thang M."/>
            <person name="Chan C."/>
        </authorList>
    </citation>
    <scope>NUCLEOTIDE SEQUENCE</scope>
</reference>
<dbReference type="Pfam" id="PF13472">
    <property type="entry name" value="Lipase_GDSL_2"/>
    <property type="match status" value="1"/>
</dbReference>
<evidence type="ECO:0000256" key="2">
    <source>
        <dbReference type="ARBA" id="ARBA00022553"/>
    </source>
</evidence>
<sequence length="817" mass="90316">MPSMRFLLWTWPLCLAVRQRTALPRKIACVGDSLTAGYPFDSERGNDPAVSGYPYHLQQLLQNHEVKGTLKRIEASLKMLVPEVKNFGKGETTVVSGSKSYQSAWYNSTWQDALAFNPDQVLLMFGANDVKESRLSKFQTEFEEAYGKLIGSFLNLSPRPEVYLLIPPPMYDNNIYGPEFDPPGRAGGMQQTIFNEQLPSKLRHLAELWQIQTIDLHQCFLKHDTCGDVHVNCCDWETAKPPRRTVRSAQSTASRESSVCLAHEDAIHPNDEGYRNIALMLKRVGVPMRLLLRAGTMVFFRHDQMDYRYLPDHDDCLVMQTWLMDKAEPLQFRQLPKCPGEQGCDRVHVKSMTERFPAGAENCDMSFALFTAGTDTLLEPPMTRFDKDLYYAPERDAPMRGLAYIMHGSFVTEDQLIGFDNDFFGIDLEEAQAISPSQRWVLEVGYEVLWKAGWTKSALRGKRVGTYMGDSGSEWNLIYQRQDRYLLTNNSGFVTCSRLSHCLGLTGPNVTVDTACSASLVATNAAAHMMVRRHTRIGEKIAPLSEDNMKDQAQLKYAVCMGVLVMLHPAGWIGECAATMLSYKGRAFTFDVGADGFIRGEGCCGVHIAAENDGERAAGERSLAILLGSCANQDGRSASLTAPHGPSQQMCIRASLAEARLSPGEVQIGECHGTGTALGDPIEIGAMKSVQMGKRSDNPLLHASAKSNVGHEEANAGTCGFIKVVMLLNGGVSTPNPHLTTLNPHLDVAAYPVMFTNELTCSSKRDMCCGVSSFGFGGTNSRADMWLGWVWSGRGLGLGGLCRLDGVHNWRLWVWAS</sequence>
<comment type="caution">
    <text evidence="6">The sequence shown here is derived from an EMBL/GenBank/DDBJ whole genome shotgun (WGS) entry which is preliminary data.</text>
</comment>
<evidence type="ECO:0000256" key="3">
    <source>
        <dbReference type="RuleBase" id="RU003694"/>
    </source>
</evidence>
<evidence type="ECO:0000256" key="1">
    <source>
        <dbReference type="ARBA" id="ARBA00022450"/>
    </source>
</evidence>
<dbReference type="OrthoDB" id="329835at2759"/>
<dbReference type="Pfam" id="PF02801">
    <property type="entry name" value="Ketoacyl-synt_C"/>
    <property type="match status" value="1"/>
</dbReference>
<comment type="similarity">
    <text evidence="3">Belongs to the thiolase-like superfamily. Beta-ketoacyl-ACP synthases family.</text>
</comment>
<keyword evidence="4" id="KW-0732">Signal</keyword>